<dbReference type="STRING" id="933388.S7ZHZ5"/>
<sequence length="616" mass="67077">MSASYDSGNEITNVTWITVILSERDAAGQVPINFVTNPAVVLSPACFGNGLYAAQEAASCMSNLLAVGYRRFILDLYWSVSRRKWTFCPAEIPDADNIVASSTQLSTATADMTSSSVTTTTGTGPTTVSPDMAAATLVGYEDAQGETILELGPYRCSKNLDLDTLSDIFRGYFQDTKSRLLVSTNYLILNLHAATRETGQASPARPLASKDLPSSEFERPGSTLNEALGSYLYTLPELLNDRSNLKDSWFHVDEKHRPVMEYYTIHTDKAGIQSTPDGWPSSNYVQLAKTSRLLVGYGSIDPVLAAFDYSLDEEYIFPPGYLTSTMDLAPSSKDSVSSGCFFQPGATEIAQANSSWAFTASLPVTYKGSVNETMGSLSNMVSEMTGCGLSIVLNSTLFNQTADMNSLHYRNVSLSSSWAWAIGEPNGAATGGGTSDLPPFDRCAVMDVSAQGRWRAMNCSQLRRAACRVGNGPFSWTLSNASSEYENASDACPPETHFAVPRTSLENTYLYEYLINQSKDLVDPTSPDPSRREVFLDFNSIDITSCWVSGGPKAKCPYGSDPQQLEHRTVLVAAIAGIIIVIITALTLFVKCNANRRNTRRRKRAIEGWEYEGVPS</sequence>
<dbReference type="InterPro" id="IPR057530">
    <property type="entry name" value="TIM-barrel_MTC6"/>
</dbReference>
<feature type="transmembrane region" description="Helical" evidence="11">
    <location>
        <begin position="570"/>
        <end position="594"/>
    </location>
</feature>
<dbReference type="GO" id="GO:0016020">
    <property type="term" value="C:membrane"/>
    <property type="evidence" value="ECO:0007669"/>
    <property type="project" value="UniProtKB-SubCell"/>
</dbReference>
<evidence type="ECO:0000256" key="7">
    <source>
        <dbReference type="ARBA" id="ARBA00037703"/>
    </source>
</evidence>
<keyword evidence="14" id="KW-1185">Reference proteome</keyword>
<evidence type="ECO:0000256" key="6">
    <source>
        <dbReference type="ARBA" id="ARBA00023180"/>
    </source>
</evidence>
<evidence type="ECO:0000256" key="8">
    <source>
        <dbReference type="ARBA" id="ARBA00038159"/>
    </source>
</evidence>
<evidence type="ECO:0000256" key="11">
    <source>
        <dbReference type="SAM" id="Phobius"/>
    </source>
</evidence>
<dbReference type="EMBL" id="KB644410">
    <property type="protein sequence ID" value="EPS28306.1"/>
    <property type="molecule type" value="Genomic_DNA"/>
</dbReference>
<dbReference type="PhylomeDB" id="S7ZHZ5"/>
<evidence type="ECO:0000256" key="9">
    <source>
        <dbReference type="ARBA" id="ARBA00039865"/>
    </source>
</evidence>
<dbReference type="HOGENOM" id="CLU_033723_0_0_1"/>
<evidence type="ECO:0000259" key="12">
    <source>
        <dbReference type="Pfam" id="PF25506"/>
    </source>
</evidence>
<keyword evidence="5 11" id="KW-0472">Membrane</keyword>
<dbReference type="AlphaFoldDB" id="S7ZHZ5"/>
<dbReference type="CDD" id="cd00037">
    <property type="entry name" value="CLECT"/>
    <property type="match status" value="1"/>
</dbReference>
<name>S7ZHZ5_PENO1</name>
<keyword evidence="2 11" id="KW-0812">Transmembrane</keyword>
<dbReference type="PANTHER" id="PTHR35518:SF2">
    <property type="entry name" value="MAINTENANCE OF TELOMERE CAPPING PROTEIN 6"/>
    <property type="match status" value="1"/>
</dbReference>
<proteinExistence type="inferred from homology"/>
<dbReference type="OrthoDB" id="5573651at2759"/>
<evidence type="ECO:0000313" key="13">
    <source>
        <dbReference type="EMBL" id="EPS28306.1"/>
    </source>
</evidence>
<evidence type="ECO:0000313" key="14">
    <source>
        <dbReference type="Proteomes" id="UP000019376"/>
    </source>
</evidence>
<gene>
    <name evidence="13" type="ORF">PDE_03252</name>
</gene>
<protein>
    <recommendedName>
        <fullName evidence="9">Maintenance of telomere capping protein 6</fullName>
    </recommendedName>
</protein>
<feature type="domain" description="MTC6 partial TIM-barrel" evidence="12">
    <location>
        <begin position="19"/>
        <end position="398"/>
    </location>
</feature>
<dbReference type="Pfam" id="PF25506">
    <property type="entry name" value="TIM-barrel_MTC6"/>
    <property type="match status" value="1"/>
</dbReference>
<comment type="similarity">
    <text evidence="8">Belongs to the MTC6 family.</text>
</comment>
<comment type="function">
    <text evidence="7">May be involved in telomere capping.</text>
</comment>
<comment type="subcellular location">
    <subcellularLocation>
        <location evidence="1">Membrane</location>
        <topology evidence="1">Single-pass type I membrane protein</topology>
    </subcellularLocation>
</comment>
<evidence type="ECO:0000256" key="2">
    <source>
        <dbReference type="ARBA" id="ARBA00022692"/>
    </source>
</evidence>
<evidence type="ECO:0000256" key="5">
    <source>
        <dbReference type="ARBA" id="ARBA00023136"/>
    </source>
</evidence>
<keyword evidence="4 11" id="KW-1133">Transmembrane helix</keyword>
<dbReference type="eggNOG" id="ENOG502S5TR">
    <property type="taxonomic scope" value="Eukaryota"/>
</dbReference>
<keyword evidence="3" id="KW-0732">Signal</keyword>
<accession>S7ZHZ5</accession>
<dbReference type="InterPro" id="IPR051008">
    <property type="entry name" value="Telomere_Capping_Maintenance"/>
</dbReference>
<evidence type="ECO:0000256" key="10">
    <source>
        <dbReference type="SAM" id="MobiDB-lite"/>
    </source>
</evidence>
<evidence type="ECO:0000256" key="1">
    <source>
        <dbReference type="ARBA" id="ARBA00004479"/>
    </source>
</evidence>
<evidence type="ECO:0000256" key="4">
    <source>
        <dbReference type="ARBA" id="ARBA00022989"/>
    </source>
</evidence>
<reference evidence="13 14" key="1">
    <citation type="journal article" date="2013" name="PLoS ONE">
        <title>Genomic and secretomic analyses reveal unique features of the lignocellulolytic enzyme system of Penicillium decumbens.</title>
        <authorList>
            <person name="Liu G."/>
            <person name="Zhang L."/>
            <person name="Wei X."/>
            <person name="Zou G."/>
            <person name="Qin Y."/>
            <person name="Ma L."/>
            <person name="Li J."/>
            <person name="Zheng H."/>
            <person name="Wang S."/>
            <person name="Wang C."/>
            <person name="Xun L."/>
            <person name="Zhao G.-P."/>
            <person name="Zhou Z."/>
            <person name="Qu Y."/>
        </authorList>
    </citation>
    <scope>NUCLEOTIDE SEQUENCE [LARGE SCALE GENOMIC DNA]</scope>
    <source>
        <strain evidence="14">114-2 / CGMCC 5302</strain>
    </source>
</reference>
<keyword evidence="6" id="KW-0325">Glycoprotein</keyword>
<evidence type="ECO:0000256" key="3">
    <source>
        <dbReference type="ARBA" id="ARBA00022729"/>
    </source>
</evidence>
<dbReference type="Proteomes" id="UP000019376">
    <property type="component" value="Unassembled WGS sequence"/>
</dbReference>
<feature type="region of interest" description="Disordered" evidence="10">
    <location>
        <begin position="199"/>
        <end position="219"/>
    </location>
</feature>
<organism evidence="13 14">
    <name type="scientific">Penicillium oxalicum (strain 114-2 / CGMCC 5302)</name>
    <name type="common">Penicillium decumbens</name>
    <dbReference type="NCBI Taxonomy" id="933388"/>
    <lineage>
        <taxon>Eukaryota</taxon>
        <taxon>Fungi</taxon>
        <taxon>Dikarya</taxon>
        <taxon>Ascomycota</taxon>
        <taxon>Pezizomycotina</taxon>
        <taxon>Eurotiomycetes</taxon>
        <taxon>Eurotiomycetidae</taxon>
        <taxon>Eurotiales</taxon>
        <taxon>Aspergillaceae</taxon>
        <taxon>Penicillium</taxon>
    </lineage>
</organism>
<dbReference type="PANTHER" id="PTHR35518">
    <property type="entry name" value="MAINTENANCE OF TELOMOERE CAPPING"/>
    <property type="match status" value="1"/>
</dbReference>